<dbReference type="Proteomes" id="UP000199652">
    <property type="component" value="Unassembled WGS sequence"/>
</dbReference>
<dbReference type="CDD" id="cd04186">
    <property type="entry name" value="GT_2_like_c"/>
    <property type="match status" value="1"/>
</dbReference>
<evidence type="ECO:0000313" key="2">
    <source>
        <dbReference type="EMBL" id="SDX52766.1"/>
    </source>
</evidence>
<keyword evidence="2" id="KW-0808">Transferase</keyword>
<evidence type="ECO:0000259" key="1">
    <source>
        <dbReference type="Pfam" id="PF00535"/>
    </source>
</evidence>
<protein>
    <submittedName>
        <fullName evidence="2">Glycosyltransferase, GT2 family</fullName>
    </submittedName>
</protein>
<dbReference type="OrthoDB" id="9179784at2"/>
<dbReference type="AlphaFoldDB" id="A0A1H3CF79"/>
<dbReference type="EMBL" id="FNOU01000003">
    <property type="protein sequence ID" value="SDX52766.1"/>
    <property type="molecule type" value="Genomic_DNA"/>
</dbReference>
<dbReference type="SUPFAM" id="SSF53448">
    <property type="entry name" value="Nucleotide-diphospho-sugar transferases"/>
    <property type="match status" value="2"/>
</dbReference>
<dbReference type="STRING" id="1528.SAMN04488579_10382"/>
<dbReference type="Pfam" id="PF00535">
    <property type="entry name" value="Glycos_transf_2"/>
    <property type="match status" value="2"/>
</dbReference>
<sequence>MKIKKNHNICYRIDKITHIDEKIEVKGWGIDTEDLQSVSLSVVGESSDGIKFQKEYRNDVLDFLGLSIEEPVGFTIYFDKNWFKYKKKFILRMRSENNQQDIYIKLNRDIDLRNGKKIPFIQGVIRGYYYLQRHGVKPFANRLYIELIDRCGQKYNHWIVQNEPPEKSVRPFKKNPLISILVPIYNVKLEWLVECIESVLNQSYTNWELCLVDDCSDFRDIQPLLEKYHQKDKRIKVKFRKENGHISRTSNDALSMANGEFVGLLDHDDTLAPFALESIVECINKNKDVDIMYSDEDKINHRGKRCQAFFKPDWSPDTLLSQNYICHFLVVRRKIVNDVGGFAIGLEGAQDYDLILKCTERTTKIEHIPQILYHWRMIEESTAVNPESKMYAFDAGKKALENTFKRRGKNVVVKKGNALGTYIPYYTVETNPKISIIIPTRDHAADVKLCIESLLRTINYDDFEIIVVDNNSVEQETFELFKYYEKYLGNAFKVLRIEIPFNYSKLNNQAVRQATGDYIVFLNNDIEIFTPHWLEIMLGYAAQEHIAAVGAKLLYDDKTIQHAGVVLGLGGGFESEGVAGHGHKGYAVTEHGYFNKLDIVANYSAVTAAFLMIEKDKFFAVNGFDEENLPVAFNDVDLCIKLLRKGYYNVCLPNVSAVHYESKSRGLENTKEKQQRFTNEVNYMKKTWRTYLLKDPFYNPNLSLKNERFEIKV</sequence>
<dbReference type="InterPro" id="IPR001173">
    <property type="entry name" value="Glyco_trans_2-like"/>
</dbReference>
<dbReference type="GO" id="GO:0016740">
    <property type="term" value="F:transferase activity"/>
    <property type="evidence" value="ECO:0007669"/>
    <property type="project" value="UniProtKB-KW"/>
</dbReference>
<dbReference type="GO" id="GO:0044010">
    <property type="term" value="P:single-species biofilm formation"/>
    <property type="evidence" value="ECO:0007669"/>
    <property type="project" value="TreeGrafter"/>
</dbReference>
<dbReference type="CDD" id="cd04184">
    <property type="entry name" value="GT2_RfbC_Mx_like"/>
    <property type="match status" value="1"/>
</dbReference>
<proteinExistence type="predicted"/>
<name>A0A1H3CF79_EUBBA</name>
<dbReference type="PANTHER" id="PTHR43685:SF2">
    <property type="entry name" value="GLYCOSYLTRANSFERASE 2-LIKE DOMAIN-CONTAINING PROTEIN"/>
    <property type="match status" value="1"/>
</dbReference>
<accession>A0A1H3CF79</accession>
<dbReference type="InterPro" id="IPR029044">
    <property type="entry name" value="Nucleotide-diphossugar_trans"/>
</dbReference>
<dbReference type="InterPro" id="IPR050834">
    <property type="entry name" value="Glycosyltransf_2"/>
</dbReference>
<gene>
    <name evidence="2" type="ORF">SAMN04488579_10382</name>
</gene>
<dbReference type="Gene3D" id="3.90.550.10">
    <property type="entry name" value="Spore Coat Polysaccharide Biosynthesis Protein SpsA, Chain A"/>
    <property type="match status" value="2"/>
</dbReference>
<reference evidence="3" key="1">
    <citation type="submission" date="2016-10" db="EMBL/GenBank/DDBJ databases">
        <authorList>
            <person name="Varghese N."/>
            <person name="Submissions S."/>
        </authorList>
    </citation>
    <scope>NUCLEOTIDE SEQUENCE [LARGE SCALE GENOMIC DNA]</scope>
    <source>
        <strain evidence="3">VPI 5359</strain>
    </source>
</reference>
<keyword evidence="3" id="KW-1185">Reference proteome</keyword>
<feature type="domain" description="Glycosyltransferase 2-like" evidence="1">
    <location>
        <begin position="435"/>
        <end position="558"/>
    </location>
</feature>
<dbReference type="RefSeq" id="WP_090243323.1">
    <property type="nucleotide sequence ID" value="NZ_FNOU01000003.1"/>
</dbReference>
<feature type="domain" description="Glycosyltransferase 2-like" evidence="1">
    <location>
        <begin position="179"/>
        <end position="339"/>
    </location>
</feature>
<dbReference type="PANTHER" id="PTHR43685">
    <property type="entry name" value="GLYCOSYLTRANSFERASE"/>
    <property type="match status" value="1"/>
</dbReference>
<organism evidence="2 3">
    <name type="scientific">Eubacterium barkeri</name>
    <name type="common">Clostridium barkeri</name>
    <dbReference type="NCBI Taxonomy" id="1528"/>
    <lineage>
        <taxon>Bacteria</taxon>
        <taxon>Bacillati</taxon>
        <taxon>Bacillota</taxon>
        <taxon>Clostridia</taxon>
        <taxon>Eubacteriales</taxon>
        <taxon>Eubacteriaceae</taxon>
        <taxon>Eubacterium</taxon>
    </lineage>
</organism>
<evidence type="ECO:0000313" key="3">
    <source>
        <dbReference type="Proteomes" id="UP000199652"/>
    </source>
</evidence>